<evidence type="ECO:0000313" key="1">
    <source>
        <dbReference type="EMBL" id="KOF68378.1"/>
    </source>
</evidence>
<gene>
    <name evidence="1" type="ORF">OCBIM_22007414mg</name>
</gene>
<dbReference type="AlphaFoldDB" id="A0A0L8FUR8"/>
<sequence>MFQLFINFVPVFLPQDILQDLLCNSAYFLFLSPSPPILLVKLKEALMKFSYK</sequence>
<reference evidence="1" key="1">
    <citation type="submission" date="2015-07" db="EMBL/GenBank/DDBJ databases">
        <title>MeaNS - Measles Nucleotide Surveillance Program.</title>
        <authorList>
            <person name="Tran T."/>
            <person name="Druce J."/>
        </authorList>
    </citation>
    <scope>NUCLEOTIDE SEQUENCE</scope>
    <source>
        <strain evidence="1">UCB-OBI-ISO-001</strain>
        <tissue evidence="1">Gonad</tissue>
    </source>
</reference>
<name>A0A0L8FUR8_OCTBM</name>
<accession>A0A0L8FUR8</accession>
<organism evidence="1">
    <name type="scientific">Octopus bimaculoides</name>
    <name type="common">California two-spotted octopus</name>
    <dbReference type="NCBI Taxonomy" id="37653"/>
    <lineage>
        <taxon>Eukaryota</taxon>
        <taxon>Metazoa</taxon>
        <taxon>Spiralia</taxon>
        <taxon>Lophotrochozoa</taxon>
        <taxon>Mollusca</taxon>
        <taxon>Cephalopoda</taxon>
        <taxon>Coleoidea</taxon>
        <taxon>Octopodiformes</taxon>
        <taxon>Octopoda</taxon>
        <taxon>Incirrata</taxon>
        <taxon>Octopodidae</taxon>
        <taxon>Octopus</taxon>
    </lineage>
</organism>
<protein>
    <submittedName>
        <fullName evidence="1">Uncharacterized protein</fullName>
    </submittedName>
</protein>
<dbReference type="EMBL" id="KQ426334">
    <property type="protein sequence ID" value="KOF68378.1"/>
    <property type="molecule type" value="Genomic_DNA"/>
</dbReference>
<proteinExistence type="predicted"/>